<evidence type="ECO:0000313" key="1">
    <source>
        <dbReference type="EMBL" id="GAC17437.1"/>
    </source>
</evidence>
<evidence type="ECO:0000313" key="2">
    <source>
        <dbReference type="Proteomes" id="UP000006327"/>
    </source>
</evidence>
<comment type="caution">
    <text evidence="1">The sequence shown here is derived from an EMBL/GenBank/DDBJ whole genome shotgun (WGS) entry which is preliminary data.</text>
</comment>
<protein>
    <submittedName>
        <fullName evidence="1">Uncharacterized protein</fullName>
    </submittedName>
</protein>
<dbReference type="AlphaFoldDB" id="K6YH03"/>
<sequence>MKIVIGKFSHEPFHALSKKEISLLFKLVPSEWVNQVSSVVLSSKIFKKTKLAKPVEYSAASKQLSIYSRGLLREDIARQVLITLALIDVVEETDLDKTTELDTLIKPYMDKFLKARV</sequence>
<keyword evidence="2" id="KW-1185">Reference proteome</keyword>
<dbReference type="RefSeq" id="WP_007616214.1">
    <property type="nucleotide sequence ID" value="NZ_BAEO01000007.1"/>
</dbReference>
<dbReference type="OrthoDB" id="6387233at2"/>
<reference evidence="1 2" key="1">
    <citation type="journal article" date="2017" name="Antonie Van Leeuwenhoek">
        <title>Rhizobium rhizosphaerae sp. nov., a novel species isolated from rice rhizosphere.</title>
        <authorList>
            <person name="Zhao J.J."/>
            <person name="Zhang J."/>
            <person name="Zhang R.J."/>
            <person name="Zhang C.W."/>
            <person name="Yin H.Q."/>
            <person name="Zhang X.X."/>
        </authorList>
    </citation>
    <scope>NUCLEOTIDE SEQUENCE [LARGE SCALE GENOMIC DNA]</scope>
    <source>
        <strain evidence="1 2">BSs20135</strain>
    </source>
</reference>
<dbReference type="EMBL" id="BAEO01000007">
    <property type="protein sequence ID" value="GAC17437.1"/>
    <property type="molecule type" value="Genomic_DNA"/>
</dbReference>
<proteinExistence type="predicted"/>
<name>K6YH03_9ALTE</name>
<dbReference type="Proteomes" id="UP000006327">
    <property type="component" value="Unassembled WGS sequence"/>
</dbReference>
<gene>
    <name evidence="1" type="ORF">GARC_0455</name>
</gene>
<organism evidence="1 2">
    <name type="scientific">Paraglaciecola arctica BSs20135</name>
    <dbReference type="NCBI Taxonomy" id="493475"/>
    <lineage>
        <taxon>Bacteria</taxon>
        <taxon>Pseudomonadati</taxon>
        <taxon>Pseudomonadota</taxon>
        <taxon>Gammaproteobacteria</taxon>
        <taxon>Alteromonadales</taxon>
        <taxon>Alteromonadaceae</taxon>
        <taxon>Paraglaciecola</taxon>
    </lineage>
</organism>
<dbReference type="STRING" id="493475.GARC_0455"/>
<accession>K6YH03</accession>